<keyword evidence="1" id="KW-0472">Membrane</keyword>
<dbReference type="Proteomes" id="UP000034344">
    <property type="component" value="Unassembled WGS sequence"/>
</dbReference>
<evidence type="ECO:0000313" key="3">
    <source>
        <dbReference type="Proteomes" id="UP000034344"/>
    </source>
</evidence>
<comment type="caution">
    <text evidence="2">The sequence shown here is derived from an EMBL/GenBank/DDBJ whole genome shotgun (WGS) entry which is preliminary data.</text>
</comment>
<keyword evidence="1" id="KW-1133">Transmembrane helix</keyword>
<organism evidence="2 3">
    <name type="scientific">Candidatus Roizmanbacteria bacterium GW2011_GWA2_36_23</name>
    <dbReference type="NCBI Taxonomy" id="1618480"/>
    <lineage>
        <taxon>Bacteria</taxon>
        <taxon>Candidatus Roizmaniibacteriota</taxon>
    </lineage>
</organism>
<name>A0A0G0EKI9_9BACT</name>
<gene>
    <name evidence="2" type="ORF">US11_C0006G0007</name>
</gene>
<reference evidence="2 3" key="1">
    <citation type="journal article" date="2015" name="Nature">
        <title>rRNA introns, odd ribosomes, and small enigmatic genomes across a large radiation of phyla.</title>
        <authorList>
            <person name="Brown C.T."/>
            <person name="Hug L.A."/>
            <person name="Thomas B.C."/>
            <person name="Sharon I."/>
            <person name="Castelle C.J."/>
            <person name="Singh A."/>
            <person name="Wilkins M.J."/>
            <person name="Williams K.H."/>
            <person name="Banfield J.F."/>
        </authorList>
    </citation>
    <scope>NUCLEOTIDE SEQUENCE [LARGE SCALE GENOMIC DNA]</scope>
</reference>
<feature type="transmembrane region" description="Helical" evidence="1">
    <location>
        <begin position="77"/>
        <end position="95"/>
    </location>
</feature>
<dbReference type="AlphaFoldDB" id="A0A0G0EKI9"/>
<evidence type="ECO:0000313" key="2">
    <source>
        <dbReference type="EMBL" id="KKQ01565.1"/>
    </source>
</evidence>
<proteinExistence type="predicted"/>
<evidence type="ECO:0008006" key="4">
    <source>
        <dbReference type="Google" id="ProtNLM"/>
    </source>
</evidence>
<evidence type="ECO:0000256" key="1">
    <source>
        <dbReference type="SAM" id="Phobius"/>
    </source>
</evidence>
<dbReference type="STRING" id="1618480.US11_C0006G0007"/>
<dbReference type="EMBL" id="LBRS01000006">
    <property type="protein sequence ID" value="KKQ01565.1"/>
    <property type="molecule type" value="Genomic_DNA"/>
</dbReference>
<feature type="transmembrane region" description="Helical" evidence="1">
    <location>
        <begin position="36"/>
        <end position="56"/>
    </location>
</feature>
<sequence>MSDIEKIFGKVSPPPGTGTLADDPVTGLGIILGKGINIFIVVAGLALLIYMLWGALDWITSNGEKEKISKAQNKITNAAIGMILIFVILIAWGYVAGDILGVIKRDADGWTIKIPTL</sequence>
<accession>A0A0G0EKI9</accession>
<keyword evidence="1" id="KW-0812">Transmembrane</keyword>
<protein>
    <recommendedName>
        <fullName evidence="4">Integral membrane protein</fullName>
    </recommendedName>
</protein>